<dbReference type="Proteomes" id="UP000009183">
    <property type="component" value="Chromosome 12"/>
</dbReference>
<evidence type="ECO:0000313" key="2">
    <source>
        <dbReference type="Proteomes" id="UP000009183"/>
    </source>
</evidence>
<dbReference type="InterPro" id="IPR008686">
    <property type="entry name" value="RNA_pol_mitovir"/>
</dbReference>
<dbReference type="Pfam" id="PF05919">
    <property type="entry name" value="Mitovir_RNA_pol"/>
    <property type="match status" value="1"/>
</dbReference>
<keyword evidence="2" id="KW-1185">Reference proteome</keyword>
<dbReference type="HOGENOM" id="CLU_1527868_0_0_1"/>
<accession>D7ST78</accession>
<evidence type="ECO:0000313" key="1">
    <source>
        <dbReference type="EMBL" id="CBI19992.3"/>
    </source>
</evidence>
<dbReference type="AlphaFoldDB" id="D7ST78"/>
<dbReference type="EMBL" id="FN595228">
    <property type="protein sequence ID" value="CBI19992.3"/>
    <property type="molecule type" value="Genomic_DNA"/>
</dbReference>
<dbReference type="PANTHER" id="PTHR34456">
    <property type="entry name" value="MITOVIRUS RNA-DEPENDENT RNA POLYMERASE"/>
    <property type="match status" value="1"/>
</dbReference>
<reference evidence="2" key="1">
    <citation type="journal article" date="2007" name="Nature">
        <title>The grapevine genome sequence suggests ancestral hexaploidization in major angiosperm phyla.</title>
        <authorList>
            <consortium name="The French-Italian Public Consortium for Grapevine Genome Characterization."/>
            <person name="Jaillon O."/>
            <person name="Aury J.-M."/>
            <person name="Noel B."/>
            <person name="Policriti A."/>
            <person name="Clepet C."/>
            <person name="Casagrande A."/>
            <person name="Choisne N."/>
            <person name="Aubourg S."/>
            <person name="Vitulo N."/>
            <person name="Jubin C."/>
            <person name="Vezzi A."/>
            <person name="Legeai F."/>
            <person name="Hugueney P."/>
            <person name="Dasilva C."/>
            <person name="Horner D."/>
            <person name="Mica E."/>
            <person name="Jublot D."/>
            <person name="Poulain J."/>
            <person name="Bruyere C."/>
            <person name="Billault A."/>
            <person name="Segurens B."/>
            <person name="Gouyvenoux M."/>
            <person name="Ugarte E."/>
            <person name="Cattonaro F."/>
            <person name="Anthouard V."/>
            <person name="Vico V."/>
            <person name="Del Fabbro C."/>
            <person name="Alaux M."/>
            <person name="Di Gaspero G."/>
            <person name="Dumas V."/>
            <person name="Felice N."/>
            <person name="Paillard S."/>
            <person name="Juman I."/>
            <person name="Moroldo M."/>
            <person name="Scalabrin S."/>
            <person name="Canaguier A."/>
            <person name="Le Clainche I."/>
            <person name="Malacrida G."/>
            <person name="Durand E."/>
            <person name="Pesole G."/>
            <person name="Laucou V."/>
            <person name="Chatelet P."/>
            <person name="Merdinoglu D."/>
            <person name="Delledonne M."/>
            <person name="Pezzotti M."/>
            <person name="Lecharny A."/>
            <person name="Scarpelli C."/>
            <person name="Artiguenave F."/>
            <person name="Pe M.E."/>
            <person name="Valle G."/>
            <person name="Morgante M."/>
            <person name="Caboche M."/>
            <person name="Adam-Blondon A.-F."/>
            <person name="Weissenbach J."/>
            <person name="Quetier F."/>
            <person name="Wincker P."/>
        </authorList>
    </citation>
    <scope>NUCLEOTIDE SEQUENCE [LARGE SCALE GENOMIC DNA]</scope>
    <source>
        <strain evidence="2">cv. Pinot noir / PN40024</strain>
    </source>
</reference>
<gene>
    <name evidence="1" type="ordered locus">VIT_12s0055g00100</name>
</gene>
<dbReference type="PaxDb" id="29760-VIT_12s0055g00100.t01"/>
<protein>
    <submittedName>
        <fullName evidence="1">Uncharacterized protein</fullName>
    </submittedName>
</protein>
<name>D7ST78_VITVI</name>
<dbReference type="PANTHER" id="PTHR34456:SF13">
    <property type="entry name" value="REVERSE TRANSCRIPTASE DOMAIN-CONTAINING PROTEIN"/>
    <property type="match status" value="1"/>
</dbReference>
<dbReference type="InParanoid" id="D7ST78"/>
<sequence>MNTNKAAKPFDSIGFQGVLKRLPTDGTFDQLKPLDRLVGEQKTYCFDLKFATDSWPLVLLFEIMCYLFDRSFASSVVNSVLAWNIFEIPFVKRKFSHISFMAGQPLGYYTSWPLFALSPPQLRDHTLNVGLNVCTRPRRKERVVEEEESSHAVSNPILAPTVSPWLISRFWFCLIS</sequence>
<dbReference type="eggNOG" id="ENOG502SAHI">
    <property type="taxonomic scope" value="Eukaryota"/>
</dbReference>
<organism evidence="1 2">
    <name type="scientific">Vitis vinifera</name>
    <name type="common">Grape</name>
    <dbReference type="NCBI Taxonomy" id="29760"/>
    <lineage>
        <taxon>Eukaryota</taxon>
        <taxon>Viridiplantae</taxon>
        <taxon>Streptophyta</taxon>
        <taxon>Embryophyta</taxon>
        <taxon>Tracheophyta</taxon>
        <taxon>Spermatophyta</taxon>
        <taxon>Magnoliopsida</taxon>
        <taxon>eudicotyledons</taxon>
        <taxon>Gunneridae</taxon>
        <taxon>Pentapetalae</taxon>
        <taxon>rosids</taxon>
        <taxon>Vitales</taxon>
        <taxon>Vitaceae</taxon>
        <taxon>Viteae</taxon>
        <taxon>Vitis</taxon>
    </lineage>
</organism>
<dbReference type="STRING" id="29760.D7ST78"/>
<proteinExistence type="predicted"/>